<dbReference type="RefSeq" id="WP_274454975.1">
    <property type="nucleotide sequence ID" value="NZ_CP067097.1"/>
</dbReference>
<keyword evidence="3" id="KW-1185">Reference proteome</keyword>
<name>A0ABT9XK34_9BACL</name>
<gene>
    <name evidence="2" type="ORF">J2S03_002539</name>
</gene>
<organism evidence="2 3">
    <name type="scientific">Alicyclobacillus cycloheptanicus</name>
    <dbReference type="NCBI Taxonomy" id="1457"/>
    <lineage>
        <taxon>Bacteria</taxon>
        <taxon>Bacillati</taxon>
        <taxon>Bacillota</taxon>
        <taxon>Bacilli</taxon>
        <taxon>Bacillales</taxon>
        <taxon>Alicyclobacillaceae</taxon>
        <taxon>Alicyclobacillus</taxon>
    </lineage>
</organism>
<evidence type="ECO:0000313" key="2">
    <source>
        <dbReference type="EMBL" id="MDQ0190672.1"/>
    </source>
</evidence>
<proteinExistence type="predicted"/>
<evidence type="ECO:0008006" key="4">
    <source>
        <dbReference type="Google" id="ProtNLM"/>
    </source>
</evidence>
<comment type="caution">
    <text evidence="2">The sequence shown here is derived from an EMBL/GenBank/DDBJ whole genome shotgun (WGS) entry which is preliminary data.</text>
</comment>
<reference evidence="2 3" key="1">
    <citation type="submission" date="2023-07" db="EMBL/GenBank/DDBJ databases">
        <title>Genomic Encyclopedia of Type Strains, Phase IV (KMG-IV): sequencing the most valuable type-strain genomes for metagenomic binning, comparative biology and taxonomic classification.</title>
        <authorList>
            <person name="Goeker M."/>
        </authorList>
    </citation>
    <scope>NUCLEOTIDE SEQUENCE [LARGE SCALE GENOMIC DNA]</scope>
    <source>
        <strain evidence="2 3">DSM 4006</strain>
    </source>
</reference>
<sequence>MDDTNKTERDRNLDRTEHDTSGAEEDAIGSGKGTGGEPCHEGRSGDRRRVSRDDAFLDQFEQLTMELSAALLEADTERIRHLVAESSTCIRKISECAWRDEDFCDRARARLAALEPLRDRNDQLLEQLSMKVAEWQR</sequence>
<accession>A0ABT9XK34</accession>
<feature type="compositionally biased region" description="Basic and acidic residues" evidence="1">
    <location>
        <begin position="38"/>
        <end position="50"/>
    </location>
</feature>
<feature type="compositionally biased region" description="Basic and acidic residues" evidence="1">
    <location>
        <begin position="1"/>
        <end position="21"/>
    </location>
</feature>
<evidence type="ECO:0000313" key="3">
    <source>
        <dbReference type="Proteomes" id="UP001232973"/>
    </source>
</evidence>
<dbReference type="EMBL" id="JAUSTP010000022">
    <property type="protein sequence ID" value="MDQ0190672.1"/>
    <property type="molecule type" value="Genomic_DNA"/>
</dbReference>
<protein>
    <recommendedName>
        <fullName evidence="4">Coat F domain-containing protein</fullName>
    </recommendedName>
</protein>
<evidence type="ECO:0000256" key="1">
    <source>
        <dbReference type="SAM" id="MobiDB-lite"/>
    </source>
</evidence>
<feature type="region of interest" description="Disordered" evidence="1">
    <location>
        <begin position="1"/>
        <end position="50"/>
    </location>
</feature>
<dbReference type="Proteomes" id="UP001232973">
    <property type="component" value="Unassembled WGS sequence"/>
</dbReference>